<dbReference type="Proteomes" id="UP000321960">
    <property type="component" value="Unassembled WGS sequence"/>
</dbReference>
<dbReference type="RefSeq" id="WP_147024317.1">
    <property type="nucleotide sequence ID" value="NZ_BJZU01000005.1"/>
</dbReference>
<dbReference type="SMART" id="SM00869">
    <property type="entry name" value="Autotransporter"/>
    <property type="match status" value="1"/>
</dbReference>
<keyword evidence="2" id="KW-0732">Signal</keyword>
<dbReference type="GO" id="GO:0016788">
    <property type="term" value="F:hydrolase activity, acting on ester bonds"/>
    <property type="evidence" value="ECO:0007669"/>
    <property type="project" value="InterPro"/>
</dbReference>
<feature type="signal peptide" evidence="2">
    <location>
        <begin position="1"/>
        <end position="22"/>
    </location>
</feature>
<accession>A0A512IY70</accession>
<dbReference type="GO" id="GO:0019867">
    <property type="term" value="C:outer membrane"/>
    <property type="evidence" value="ECO:0007669"/>
    <property type="project" value="InterPro"/>
</dbReference>
<proteinExistence type="inferred from homology"/>
<dbReference type="AlphaFoldDB" id="A0A512IY70"/>
<sequence length="648" mass="68002">MLKIRAAAALGSLLLGCASAHAQEAYFTRYVAFGDSLTDNGRIIRETGFDLASLFPGVPRISEAGRSSNAPVFYEVVPGRIGLPYRVGDDFAVGGARSVHQDPDPLLSPAFAWGLPDQVDQALARIGRFGPRDLINIWIGYNDITPVQFGTDAQRAATAQTVVGNTVQAINRLAGAGAREFVVFNQKLDRSGNFQAGPFFIPLGDNRLAATINADLLSALVPISAQGLNIRYFDVAGVISRLRADPAAYGFGPNALTPCTEVPACAANGIDNNGALENQHISPDRVHNTGRANTWIAAFLANQLNAPLTLGPQGELGQAAGLAFSSALMGRLDAERRRNLLPSVPGQYAADLPNRRPPSLIPVQIGSPLSLFALGTYAALDRTAQTSAQGSLGNSYGADFGGVTAGLQYQASPNLVLGAAFNYLSTAVDLRGLSNGRIDLDSFQGGAFASYTTPSLFLDAAVTYGSNRYTVDRPGVLNDRLSARPSGDTLTASARAGYLFDLGGLRAGPIAEMAYARVHVNAYRESGDPLLTIGVRAQNLDGLTVGGGVQLRTALPLLSGAVSPFVNLTAQHDVLDGVRTVASFQTYAPALLIRTQTGRRGDDVYGRVAGGLDIDLGNGLSGVVTGSTSFARSGGDDRTVTAGLRYRF</sequence>
<dbReference type="EMBL" id="BSPK01000004">
    <property type="protein sequence ID" value="GLS61854.1"/>
    <property type="molecule type" value="Genomic_DNA"/>
</dbReference>
<dbReference type="PANTHER" id="PTHR22835">
    <property type="entry name" value="ZINC FINGER FYVE DOMAIN CONTAINING PROTEIN"/>
    <property type="match status" value="1"/>
</dbReference>
<comment type="caution">
    <text evidence="4">The sequence shown here is derived from an EMBL/GenBank/DDBJ whole genome shotgun (WGS) entry which is preliminary data.</text>
</comment>
<evidence type="ECO:0000313" key="5">
    <source>
        <dbReference type="EMBL" id="GLS61854.1"/>
    </source>
</evidence>
<dbReference type="Gene3D" id="2.40.128.130">
    <property type="entry name" value="Autotransporter beta-domain"/>
    <property type="match status" value="1"/>
</dbReference>
<name>A0A512IY70_9HYPH</name>
<evidence type="ECO:0000259" key="3">
    <source>
        <dbReference type="PROSITE" id="PS51208"/>
    </source>
</evidence>
<dbReference type="InterPro" id="IPR006315">
    <property type="entry name" value="OM_autotransptr_brl_dom"/>
</dbReference>
<dbReference type="PROSITE" id="PS51257">
    <property type="entry name" value="PROKAR_LIPOPROTEIN"/>
    <property type="match status" value="1"/>
</dbReference>
<dbReference type="InterPro" id="IPR036514">
    <property type="entry name" value="SGNH_hydro_sf"/>
</dbReference>
<evidence type="ECO:0000313" key="7">
    <source>
        <dbReference type="Proteomes" id="UP001156856"/>
    </source>
</evidence>
<organism evidence="4 6">
    <name type="scientific">Methylobacterium oxalidis</name>
    <dbReference type="NCBI Taxonomy" id="944322"/>
    <lineage>
        <taxon>Bacteria</taxon>
        <taxon>Pseudomonadati</taxon>
        <taxon>Pseudomonadota</taxon>
        <taxon>Alphaproteobacteria</taxon>
        <taxon>Hyphomicrobiales</taxon>
        <taxon>Methylobacteriaceae</taxon>
        <taxon>Methylobacterium</taxon>
    </lineage>
</organism>
<dbReference type="Gene3D" id="3.40.50.1110">
    <property type="entry name" value="SGNH hydrolase"/>
    <property type="match status" value="1"/>
</dbReference>
<dbReference type="InterPro" id="IPR036709">
    <property type="entry name" value="Autotransporte_beta_dom_sf"/>
</dbReference>
<evidence type="ECO:0000313" key="4">
    <source>
        <dbReference type="EMBL" id="GEP02645.1"/>
    </source>
</evidence>
<dbReference type="Pfam" id="PF00657">
    <property type="entry name" value="Lipase_GDSL"/>
    <property type="match status" value="1"/>
</dbReference>
<dbReference type="EMBL" id="BJZU01000005">
    <property type="protein sequence ID" value="GEP02645.1"/>
    <property type="molecule type" value="Genomic_DNA"/>
</dbReference>
<keyword evidence="7" id="KW-1185">Reference proteome</keyword>
<feature type="chain" id="PRO_5022123140" evidence="2">
    <location>
        <begin position="23"/>
        <end position="648"/>
    </location>
</feature>
<evidence type="ECO:0000256" key="2">
    <source>
        <dbReference type="SAM" id="SignalP"/>
    </source>
</evidence>
<gene>
    <name evidence="5" type="ORF">GCM10007888_02350</name>
    <name evidence="4" type="ORF">MOX02_06830</name>
</gene>
<reference evidence="7" key="2">
    <citation type="journal article" date="2019" name="Int. J. Syst. Evol. Microbiol.">
        <title>The Global Catalogue of Microorganisms (GCM) 10K type strain sequencing project: providing services to taxonomists for standard genome sequencing and annotation.</title>
        <authorList>
            <consortium name="The Broad Institute Genomics Platform"/>
            <consortium name="The Broad Institute Genome Sequencing Center for Infectious Disease"/>
            <person name="Wu L."/>
            <person name="Ma J."/>
        </authorList>
    </citation>
    <scope>NUCLEOTIDE SEQUENCE [LARGE SCALE GENOMIC DNA]</scope>
    <source>
        <strain evidence="7">NBRC 107715</strain>
    </source>
</reference>
<reference evidence="5" key="4">
    <citation type="submission" date="2023-01" db="EMBL/GenBank/DDBJ databases">
        <title>Draft genome sequence of Methylobacterium oxalidis strain NBRC 107715.</title>
        <authorList>
            <person name="Sun Q."/>
            <person name="Mori K."/>
        </authorList>
    </citation>
    <scope>NUCLEOTIDE SEQUENCE</scope>
    <source>
        <strain evidence="5">NBRC 107715</strain>
    </source>
</reference>
<dbReference type="Pfam" id="PF03797">
    <property type="entry name" value="Autotransporter"/>
    <property type="match status" value="1"/>
</dbReference>
<protein>
    <submittedName>
        <fullName evidence="4">Lipase</fullName>
    </submittedName>
</protein>
<feature type="domain" description="Autotransporter" evidence="3">
    <location>
        <begin position="362"/>
        <end position="648"/>
    </location>
</feature>
<reference evidence="4 6" key="3">
    <citation type="submission" date="2019-07" db="EMBL/GenBank/DDBJ databases">
        <title>Whole genome shotgun sequence of Methylobacterium oxalidis NBRC 107715.</title>
        <authorList>
            <person name="Hosoyama A."/>
            <person name="Uohara A."/>
            <person name="Ohji S."/>
            <person name="Ichikawa N."/>
        </authorList>
    </citation>
    <scope>NUCLEOTIDE SEQUENCE [LARGE SCALE GENOMIC DNA]</scope>
    <source>
        <strain evidence="4 6">NBRC 107715</strain>
    </source>
</reference>
<dbReference type="SUPFAM" id="SSF103515">
    <property type="entry name" value="Autotransporter"/>
    <property type="match status" value="1"/>
</dbReference>
<dbReference type="PROSITE" id="PS51208">
    <property type="entry name" value="AUTOTRANSPORTER"/>
    <property type="match status" value="1"/>
</dbReference>
<dbReference type="NCBIfam" id="TIGR01414">
    <property type="entry name" value="autotrans_barl"/>
    <property type="match status" value="1"/>
</dbReference>
<comment type="similarity">
    <text evidence="1">Belongs to the 'GDSL' lipolytic enzyme family.</text>
</comment>
<dbReference type="PANTHER" id="PTHR22835:SF659">
    <property type="entry name" value="GDSL LIPASE_ACYLHYDROLASE, PUTATIVE (AFU_ORTHOLOGUE AFUA_2G00510)-RELATED"/>
    <property type="match status" value="1"/>
</dbReference>
<dbReference type="Proteomes" id="UP001156856">
    <property type="component" value="Unassembled WGS sequence"/>
</dbReference>
<dbReference type="SUPFAM" id="SSF52266">
    <property type="entry name" value="SGNH hydrolase"/>
    <property type="match status" value="1"/>
</dbReference>
<dbReference type="OrthoDB" id="5292073at2"/>
<dbReference type="InterPro" id="IPR001087">
    <property type="entry name" value="GDSL"/>
</dbReference>
<evidence type="ECO:0000256" key="1">
    <source>
        <dbReference type="ARBA" id="ARBA00008668"/>
    </source>
</evidence>
<evidence type="ECO:0000313" key="6">
    <source>
        <dbReference type="Proteomes" id="UP000321960"/>
    </source>
</evidence>
<reference evidence="5" key="1">
    <citation type="journal article" date="2014" name="Int. J. Syst. Evol. Microbiol.">
        <title>Complete genome of a new Firmicutes species belonging to the dominant human colonic microbiota ('Ruminococcus bicirculans') reveals two chromosomes and a selective capacity to utilize plant glucans.</title>
        <authorList>
            <consortium name="NISC Comparative Sequencing Program"/>
            <person name="Wegmann U."/>
            <person name="Louis P."/>
            <person name="Goesmann A."/>
            <person name="Henrissat B."/>
            <person name="Duncan S.H."/>
            <person name="Flint H.J."/>
        </authorList>
    </citation>
    <scope>NUCLEOTIDE SEQUENCE</scope>
    <source>
        <strain evidence="5">NBRC 107715</strain>
    </source>
</reference>
<dbReference type="InterPro" id="IPR005546">
    <property type="entry name" value="Autotransporte_beta"/>
</dbReference>